<comment type="caution">
    <text evidence="7">The sequence shown here is derived from an EMBL/GenBank/DDBJ whole genome shotgun (WGS) entry which is preliminary data.</text>
</comment>
<evidence type="ECO:0000313" key="8">
    <source>
        <dbReference type="Proteomes" id="UP000603453"/>
    </source>
</evidence>
<organism evidence="7 8">
    <name type="scientific">Mucor saturninus</name>
    <dbReference type="NCBI Taxonomy" id="64648"/>
    <lineage>
        <taxon>Eukaryota</taxon>
        <taxon>Fungi</taxon>
        <taxon>Fungi incertae sedis</taxon>
        <taxon>Mucoromycota</taxon>
        <taxon>Mucoromycotina</taxon>
        <taxon>Mucoromycetes</taxon>
        <taxon>Mucorales</taxon>
        <taxon>Mucorineae</taxon>
        <taxon>Mucoraceae</taxon>
        <taxon>Mucor</taxon>
    </lineage>
</organism>
<keyword evidence="1" id="KW-0479">Metal-binding</keyword>
<dbReference type="InterPro" id="IPR053000">
    <property type="entry name" value="WSS1-like_metalloprotease"/>
</dbReference>
<accession>A0A8H7RM98</accession>
<dbReference type="GO" id="GO:0008237">
    <property type="term" value="F:metallopeptidase activity"/>
    <property type="evidence" value="ECO:0007669"/>
    <property type="project" value="TreeGrafter"/>
</dbReference>
<feature type="compositionally biased region" description="Polar residues" evidence="4">
    <location>
        <begin position="229"/>
        <end position="243"/>
    </location>
</feature>
<feature type="domain" description="WLM" evidence="6">
    <location>
        <begin position="1"/>
        <end position="198"/>
    </location>
</feature>
<dbReference type="AlphaFoldDB" id="A0A8H7RM98"/>
<evidence type="ECO:0000256" key="3">
    <source>
        <dbReference type="ARBA" id="ARBA00022833"/>
    </source>
</evidence>
<keyword evidence="8" id="KW-1185">Reference proteome</keyword>
<keyword evidence="5" id="KW-0812">Transmembrane</keyword>
<feature type="compositionally biased region" description="Low complexity" evidence="4">
    <location>
        <begin position="205"/>
        <end position="222"/>
    </location>
</feature>
<evidence type="ECO:0000259" key="6">
    <source>
        <dbReference type="PROSITE" id="PS51397"/>
    </source>
</evidence>
<dbReference type="PANTHER" id="PTHR46622:SF1">
    <property type="entry name" value="DNA-DEPENDENT METALLOPROTEASE WSS1"/>
    <property type="match status" value="1"/>
</dbReference>
<dbReference type="PROSITE" id="PS01358">
    <property type="entry name" value="ZF_RANBP2_1"/>
    <property type="match status" value="2"/>
</dbReference>
<sequence>MESDRVKAFVVLKNKPESEKALVILKRLASQVKPILNNRNWTIKNLCEFFPTNENLLGVNVNRGWKVNLRLRPHYDDKLFLEYEEILGTLLHEMAHIVRGPHDQQFYKVLEELKAETEILMASGYSGEGFYSNGHSLGSRSVPKYLSKQAAATAAEKRLQTSRTMLPPGGIRLGGGSSLLKNMTPAQLAANAAEKRLQDQVWCGGSDANEGSSSSSASSPDSPLKRKTTPLSNEMNKMSGNTETRTKKARVTIDLTEDEDVISLTTDSCDDGWSCPTCTFLNNPLLLACEVCRCERPIKDLAIPAHCWKCPQCTLMNEKKWLSCVACTFHMNVILPSILAFLIGLSVSDLTLGFYYVWI</sequence>
<keyword evidence="2" id="KW-0863">Zinc-finger</keyword>
<dbReference type="Gene3D" id="2.30.30.380">
    <property type="entry name" value="Zn-finger domain of Sec23/24"/>
    <property type="match status" value="1"/>
</dbReference>
<reference evidence="7" key="1">
    <citation type="submission" date="2020-12" db="EMBL/GenBank/DDBJ databases">
        <title>Metabolic potential, ecology and presence of endohyphal bacteria is reflected in genomic diversity of Mucoromycotina.</title>
        <authorList>
            <person name="Muszewska A."/>
            <person name="Okrasinska A."/>
            <person name="Steczkiewicz K."/>
            <person name="Drgas O."/>
            <person name="Orlowska M."/>
            <person name="Perlinska-Lenart U."/>
            <person name="Aleksandrzak-Piekarczyk T."/>
            <person name="Szatraj K."/>
            <person name="Zielenkiewicz U."/>
            <person name="Pilsyk S."/>
            <person name="Malc E."/>
            <person name="Mieczkowski P."/>
            <person name="Kruszewska J.S."/>
            <person name="Biernat P."/>
            <person name="Pawlowska J."/>
        </authorList>
    </citation>
    <scope>NUCLEOTIDE SEQUENCE</scope>
    <source>
        <strain evidence="7">WA0000017839</strain>
    </source>
</reference>
<keyword evidence="5" id="KW-1133">Transmembrane helix</keyword>
<keyword evidence="5" id="KW-0472">Membrane</keyword>
<gene>
    <name evidence="7" type="ORF">INT47_001610</name>
</gene>
<dbReference type="Pfam" id="PF08325">
    <property type="entry name" value="WLM"/>
    <property type="match status" value="1"/>
</dbReference>
<protein>
    <recommendedName>
        <fullName evidence="6">WLM domain-containing protein</fullName>
    </recommendedName>
</protein>
<dbReference type="OrthoDB" id="261960at2759"/>
<feature type="region of interest" description="Disordered" evidence="4">
    <location>
        <begin position="203"/>
        <end position="248"/>
    </location>
</feature>
<dbReference type="Proteomes" id="UP000603453">
    <property type="component" value="Unassembled WGS sequence"/>
</dbReference>
<keyword evidence="3" id="KW-0862">Zinc</keyword>
<dbReference type="GO" id="GO:0005634">
    <property type="term" value="C:nucleus"/>
    <property type="evidence" value="ECO:0007669"/>
    <property type="project" value="TreeGrafter"/>
</dbReference>
<evidence type="ECO:0000313" key="7">
    <source>
        <dbReference type="EMBL" id="KAG2212251.1"/>
    </source>
</evidence>
<dbReference type="InterPro" id="IPR001876">
    <property type="entry name" value="Znf_RanBP2"/>
</dbReference>
<proteinExistence type="predicted"/>
<dbReference type="InterPro" id="IPR013536">
    <property type="entry name" value="WLM_dom"/>
</dbReference>
<dbReference type="PROSITE" id="PS51397">
    <property type="entry name" value="WLM"/>
    <property type="match status" value="1"/>
</dbReference>
<name>A0A8H7RM98_9FUNG</name>
<feature type="transmembrane region" description="Helical" evidence="5">
    <location>
        <begin position="333"/>
        <end position="358"/>
    </location>
</feature>
<evidence type="ECO:0000256" key="4">
    <source>
        <dbReference type="SAM" id="MobiDB-lite"/>
    </source>
</evidence>
<evidence type="ECO:0000256" key="1">
    <source>
        <dbReference type="ARBA" id="ARBA00022723"/>
    </source>
</evidence>
<dbReference type="EMBL" id="JAEPRD010000006">
    <property type="protein sequence ID" value="KAG2212251.1"/>
    <property type="molecule type" value="Genomic_DNA"/>
</dbReference>
<dbReference type="GO" id="GO:0006281">
    <property type="term" value="P:DNA repair"/>
    <property type="evidence" value="ECO:0007669"/>
    <property type="project" value="TreeGrafter"/>
</dbReference>
<dbReference type="InterPro" id="IPR036443">
    <property type="entry name" value="Znf_RanBP2_sf"/>
</dbReference>
<dbReference type="SUPFAM" id="SSF90209">
    <property type="entry name" value="Ran binding protein zinc finger-like"/>
    <property type="match status" value="1"/>
</dbReference>
<evidence type="ECO:0000256" key="5">
    <source>
        <dbReference type="SAM" id="Phobius"/>
    </source>
</evidence>
<dbReference type="SMART" id="SM00547">
    <property type="entry name" value="ZnF_RBZ"/>
    <property type="match status" value="2"/>
</dbReference>
<dbReference type="PANTHER" id="PTHR46622">
    <property type="entry name" value="DNA-DEPENDENT METALLOPROTEASE WSS1"/>
    <property type="match status" value="1"/>
</dbReference>
<dbReference type="GO" id="GO:0008270">
    <property type="term" value="F:zinc ion binding"/>
    <property type="evidence" value="ECO:0007669"/>
    <property type="project" value="UniProtKB-KW"/>
</dbReference>
<evidence type="ECO:0000256" key="2">
    <source>
        <dbReference type="ARBA" id="ARBA00022771"/>
    </source>
</evidence>